<dbReference type="HOGENOM" id="CLU_170585_0_0_1"/>
<reference evidence="14 16" key="1">
    <citation type="submission" date="2008-03" db="EMBL/GenBank/DDBJ databases">
        <title>Annotation of Ixodes scapularis.</title>
        <authorList>
            <consortium name="Ixodes scapularis Genome Project Consortium"/>
            <person name="Caler E."/>
            <person name="Hannick L.I."/>
            <person name="Bidwell S."/>
            <person name="Joardar V."/>
            <person name="Thiagarajan M."/>
            <person name="Amedeo P."/>
            <person name="Galinsky K.J."/>
            <person name="Schobel S."/>
            <person name="Inman J."/>
            <person name="Hostetler J."/>
            <person name="Miller J."/>
            <person name="Hammond M."/>
            <person name="Megy K."/>
            <person name="Lawson D."/>
            <person name="Kodira C."/>
            <person name="Sutton G."/>
            <person name="Meyer J."/>
            <person name="Hill C.A."/>
            <person name="Birren B."/>
            <person name="Nene V."/>
            <person name="Collins F."/>
            <person name="Alarcon-Chaidez F."/>
            <person name="Wikel S."/>
            <person name="Strausberg R."/>
        </authorList>
    </citation>
    <scope>NUCLEOTIDE SEQUENCE [LARGE SCALE GENOMIC DNA]</scope>
    <source>
        <strain evidence="16">Wikel</strain>
        <strain evidence="14">Wikel colony</strain>
    </source>
</reference>
<keyword evidence="7 13" id="KW-0732">Signal</keyword>
<dbReference type="GO" id="GO:0031640">
    <property type="term" value="P:killing of cells of another organism"/>
    <property type="evidence" value="ECO:0007669"/>
    <property type="project" value="UniProtKB-KW"/>
</dbReference>
<keyword evidence="16" id="KW-1185">Reference proteome</keyword>
<evidence type="ECO:0000313" key="14">
    <source>
        <dbReference type="EMBL" id="EEC11013.1"/>
    </source>
</evidence>
<evidence type="ECO:0000256" key="11">
    <source>
        <dbReference type="ARBA" id="ARBA00023157"/>
    </source>
</evidence>
<keyword evidence="8" id="KW-0391">Immunity</keyword>
<evidence type="ECO:0000256" key="12">
    <source>
        <dbReference type="ARBA" id="ARBA00074619"/>
    </source>
</evidence>
<evidence type="ECO:0000256" key="8">
    <source>
        <dbReference type="ARBA" id="ARBA00022859"/>
    </source>
</evidence>
<evidence type="ECO:0000313" key="16">
    <source>
        <dbReference type="Proteomes" id="UP000001555"/>
    </source>
</evidence>
<dbReference type="AlphaFoldDB" id="B7PWP1"/>
<name>B7PWP1_IXOSC</name>
<keyword evidence="6" id="KW-0479">Metal-binding</keyword>
<sequence>MKSLLVCLVLAVLVLVASGHHVELCKNNDAELKEALTCITSKLPAALNTKFSHVEKQLGCNDKSCVFGKLCKAGDLDEALKKHFTAAEIKTFHTTATDCDHSHGHEHSHGHGHH</sequence>
<dbReference type="OrthoDB" id="6478836at2759"/>
<dbReference type="GO" id="GO:0045087">
    <property type="term" value="P:innate immune response"/>
    <property type="evidence" value="ECO:0007669"/>
    <property type="project" value="UniProtKB-KW"/>
</dbReference>
<evidence type="ECO:0000313" key="15">
    <source>
        <dbReference type="EnsemblMetazoa" id="ISCW008209-PA"/>
    </source>
</evidence>
<evidence type="ECO:0000256" key="1">
    <source>
        <dbReference type="ARBA" id="ARBA00004613"/>
    </source>
</evidence>
<reference evidence="15" key="2">
    <citation type="submission" date="2020-05" db="UniProtKB">
        <authorList>
            <consortium name="EnsemblMetazoa"/>
        </authorList>
    </citation>
    <scope>IDENTIFICATION</scope>
    <source>
        <strain evidence="15">wikel</strain>
    </source>
</reference>
<comment type="subcellular location">
    <subcellularLocation>
        <location evidence="1">Secreted</location>
    </subcellularLocation>
</comment>
<evidence type="ECO:0000256" key="9">
    <source>
        <dbReference type="ARBA" id="ARBA00023008"/>
    </source>
</evidence>
<feature type="signal peptide" evidence="13">
    <location>
        <begin position="1"/>
        <end position="19"/>
    </location>
</feature>
<dbReference type="InParanoid" id="B7PWP1"/>
<dbReference type="GO" id="GO:0046872">
    <property type="term" value="F:metal ion binding"/>
    <property type="evidence" value="ECO:0007669"/>
    <property type="project" value="UniProtKB-KW"/>
</dbReference>
<keyword evidence="4" id="KW-0295">Fungicide</keyword>
<dbReference type="Gene3D" id="1.10.150.440">
    <property type="match status" value="1"/>
</dbReference>
<evidence type="ECO:0000256" key="5">
    <source>
        <dbReference type="ARBA" id="ARBA00022588"/>
    </source>
</evidence>
<dbReference type="FunFam" id="1.10.150.440:FF:000001">
    <property type="entry name" value="Antimicrobial peptide microplusin"/>
    <property type="match status" value="1"/>
</dbReference>
<evidence type="ECO:0000256" key="2">
    <source>
        <dbReference type="ARBA" id="ARBA00022525"/>
    </source>
</evidence>
<dbReference type="GO" id="GO:0050832">
    <property type="term" value="P:defense response to fungus"/>
    <property type="evidence" value="ECO:0007669"/>
    <property type="project" value="UniProtKB-KW"/>
</dbReference>
<dbReference type="VEuPathDB" id="VectorBase:ISCW008209"/>
<dbReference type="GO" id="GO:0042742">
    <property type="term" value="P:defense response to bacterium"/>
    <property type="evidence" value="ECO:0007669"/>
    <property type="project" value="UniProtKB-KW"/>
</dbReference>
<accession>B7PWP1</accession>
<evidence type="ECO:0000256" key="6">
    <source>
        <dbReference type="ARBA" id="ARBA00022723"/>
    </source>
</evidence>
<dbReference type="EMBL" id="ABJB010507632">
    <property type="status" value="NOT_ANNOTATED_CDS"/>
    <property type="molecule type" value="Genomic_DNA"/>
</dbReference>
<feature type="chain" id="PRO_5010826460" description="Antimicrobial peptide microplusin" evidence="13">
    <location>
        <begin position="20"/>
        <end position="114"/>
    </location>
</feature>
<dbReference type="EnsemblMetazoa" id="ISCW008209-RA">
    <property type="protein sequence ID" value="ISCW008209-PA"/>
    <property type="gene ID" value="ISCW008209"/>
</dbReference>
<gene>
    <name evidence="15" type="primary">8032482</name>
    <name evidence="14" type="ORF">IscW_ISCW008209</name>
</gene>
<dbReference type="GO" id="GO:0005576">
    <property type="term" value="C:extracellular region"/>
    <property type="evidence" value="ECO:0007669"/>
    <property type="project" value="UniProtKB-SubCell"/>
</dbReference>
<dbReference type="VEuPathDB" id="VectorBase:ISCP_032525"/>
<evidence type="ECO:0000256" key="3">
    <source>
        <dbReference type="ARBA" id="ARBA00022529"/>
    </source>
</evidence>
<evidence type="ECO:0000256" key="7">
    <source>
        <dbReference type="ARBA" id="ARBA00022729"/>
    </source>
</evidence>
<keyword evidence="3" id="KW-0929">Antimicrobial</keyword>
<dbReference type="EMBL" id="DS809648">
    <property type="protein sequence ID" value="EEC11013.1"/>
    <property type="molecule type" value="Genomic_DNA"/>
</dbReference>
<dbReference type="PaxDb" id="6945-B7PWP1"/>
<evidence type="ECO:0000256" key="13">
    <source>
        <dbReference type="SAM" id="SignalP"/>
    </source>
</evidence>
<keyword evidence="5" id="KW-0399">Innate immunity</keyword>
<evidence type="ECO:0000256" key="10">
    <source>
        <dbReference type="ARBA" id="ARBA00023022"/>
    </source>
</evidence>
<evidence type="ECO:0000256" key="4">
    <source>
        <dbReference type="ARBA" id="ARBA00022577"/>
    </source>
</evidence>
<proteinExistence type="predicted"/>
<keyword evidence="2" id="KW-0964">Secreted</keyword>
<dbReference type="Proteomes" id="UP000001555">
    <property type="component" value="Unassembled WGS sequence"/>
</dbReference>
<organism>
    <name type="scientific">Ixodes scapularis</name>
    <name type="common">Black-legged tick</name>
    <name type="synonym">Deer tick</name>
    <dbReference type="NCBI Taxonomy" id="6945"/>
    <lineage>
        <taxon>Eukaryota</taxon>
        <taxon>Metazoa</taxon>
        <taxon>Ecdysozoa</taxon>
        <taxon>Arthropoda</taxon>
        <taxon>Chelicerata</taxon>
        <taxon>Arachnida</taxon>
        <taxon>Acari</taxon>
        <taxon>Parasitiformes</taxon>
        <taxon>Ixodida</taxon>
        <taxon>Ixodoidea</taxon>
        <taxon>Ixodidae</taxon>
        <taxon>Ixodinae</taxon>
        <taxon>Ixodes</taxon>
    </lineage>
</organism>
<keyword evidence="9" id="KW-0186">Copper</keyword>
<keyword evidence="10" id="KW-0044">Antibiotic</keyword>
<keyword evidence="11" id="KW-1015">Disulfide bond</keyword>
<protein>
    <recommendedName>
        <fullName evidence="12">Antimicrobial peptide microplusin</fullName>
    </recommendedName>
</protein>
<dbReference type="VEuPathDB" id="VectorBase:ISCI008209"/>